<name>A2FWX8_TRIV3</name>
<keyword evidence="1" id="KW-0175">Coiled coil</keyword>
<dbReference type="PANTHER" id="PTHR10676:SF396">
    <property type="entry name" value="DYNEIN AXONEMAL HEAVY CHAIN 1"/>
    <property type="match status" value="1"/>
</dbReference>
<evidence type="ECO:0000313" key="5">
    <source>
        <dbReference type="EMBL" id="EAX90579.1"/>
    </source>
</evidence>
<dbReference type="Pfam" id="PF12775">
    <property type="entry name" value="AAA_7"/>
    <property type="match status" value="1"/>
</dbReference>
<dbReference type="Pfam" id="PF12774">
    <property type="entry name" value="AAA_6"/>
    <property type="match status" value="1"/>
</dbReference>
<dbReference type="GO" id="GO:0097729">
    <property type="term" value="C:9+2 motile cilium"/>
    <property type="evidence" value="ECO:0000318"/>
    <property type="project" value="GO_Central"/>
</dbReference>
<reference evidence="5" key="1">
    <citation type="submission" date="2006-10" db="EMBL/GenBank/DDBJ databases">
        <authorList>
            <person name="Amadeo P."/>
            <person name="Zhao Q."/>
            <person name="Wortman J."/>
            <person name="Fraser-Liggett C."/>
            <person name="Carlton J."/>
        </authorList>
    </citation>
    <scope>NUCLEOTIDE SEQUENCE</scope>
    <source>
        <strain evidence="5">G3</strain>
    </source>
</reference>
<dbReference type="OrthoDB" id="5593012at2759"/>
<dbReference type="GO" id="GO:0005524">
    <property type="term" value="F:ATP binding"/>
    <property type="evidence" value="ECO:0007669"/>
    <property type="project" value="InterPro"/>
</dbReference>
<accession>A2FWX8</accession>
<dbReference type="GO" id="GO:0008569">
    <property type="term" value="F:minus-end-directed microtubule motor activity"/>
    <property type="evidence" value="ECO:0000318"/>
    <property type="project" value="GO_Central"/>
</dbReference>
<dbReference type="Gene3D" id="1.20.58.1120">
    <property type="match status" value="1"/>
</dbReference>
<dbReference type="GO" id="GO:0030286">
    <property type="term" value="C:dynein complex"/>
    <property type="evidence" value="ECO:0000318"/>
    <property type="project" value="GO_Central"/>
</dbReference>
<dbReference type="InterPro" id="IPR026983">
    <property type="entry name" value="DHC"/>
</dbReference>
<sequence>MSKPGDMRIEIPEGYSITRNRPSKENSPLHSPSLFDPNSLERDTNMYNIVDPKLPFTDSNPKLLAMNTRLKKNIFQPTLLKKKNNTDRLSLFNRKPLSSLQRETPMQIEQKKEEQERRELNFSEDPISYFSKHKDGSGHKFIYLVHEKSRDDPDFSPYELKKVIFKEVGSEYYTMSPEGVTYIDSAGNTYHTDIESWVNESTHYNSIRKLPFFNLYKYWKNIRLWKNFVQTQRYQMIKSLSIEHPLLQDKSMSYTTSQLAIHIYKYQVQIAEIMLPFKHQRKMKLKDIEIFNEKSISKVEVLYKEMIEQIAETINHIYLQISDPQNLVVKDEDYNESRRVNPNIQQMMLLEIKKKEDKELKLNKMDTEIRNLIKYVRLVDYMILELLREGCFKTFSENADIVVSDKSEVFQIDVKYDEEGGIEFEPSLDKLFETVDEEFNSAIQNLQNLPRIYKSPQLKKLLTYTVEKPKDLFVDGTSLEKIMESSTFIQETKERMYKVMKDSFEEAKTISQSFTDYYRLYKMGQSWSVKNYIKRLDGSLYDYELNIYQRPFEKLDSDFLMHPENEPNINLDEIMNDVKFLRTEEARSAFIRGGATCGTFYVDSLTLRGKLNPIPKTILADIGKMLGNFVQLKIDLLSRLFKTYRTLMKNESSTLAIFTQICELLNQIEEQLPKMTKEITNIDDINAMMESSGFTPVETTIHDEFNSFKKAYKEAVTLKTYSTRRYQQTLSSMVNEIESLLNADFMESRKTPKSVKESNLKEYIIVTQSIKKHSEELKEKIQECQRYQTILGVDVSPFSLYKEIIGNVNFSEALQKILGIWESIKNAMSFSPFIFVDITKLEKDFEDLTESLDVIHQIQLRSPAVLIEIEEEKKKYEMYMTQIHQLAVSKLKENHWKLLFSQSGKDGLYKNTSTVDELIQMGILSNTKSIETITEDSIGESTISADFANIRNKWEDIPLPIVSVNPKSPTSLIIGQTTQLIQDINDTLITLDGFLSNKYIDFIRYDLMGLHQRLTTSIDILNLWTKFQQNWIIVEPIFKNKLFVDLLKDQQTNYLFVFNNFKNIAIHALENSRLLSICWINNIIQTFTQINDKLDIILSELGIIAESKRREIPRLYLLSDYEIISMLSTNNFDDFCSIALKLLCKIKRLDYKTNQPSARSAEFALNMSNFSTLAIFSCIGEDGDTLPLINFIQCQGSMEIWLNQLFEMMSSSLLNSVLSANNDFKNLIISEWSASKPSYVCMLSLLCWFTQSFDECLTIYETNPLSFRPFEGKINSFIQEMSKSYNNSMNTNEMRKVSSLIMLLNNFLEKLQNITEKSTSYSQNEKWRDELKFYINDHNKLCLSFMGDQWEHGLEFWGDISDLDSNLSFDKFMHNFYFTRKLLRPSIIYNERFLDDTKSLNTLAMLYGSFIFNIPAFYNRQNVFMEKIMKGVINNGFWVNFVNAEQLSHENLSFISDITQNIAMSIDGSKNEVEIGEEKIKINQNLFVFLSISTESLSNGRIPPQLLSFSRKTAYIPPDLSDFIRIKLFSLGYRSAPTSSMKMSSLFNSISKLIIPLTSMYTAAENVIQQAYEIIQEIKYDITQPFFTQTDDYRMFEEYSLSRSTFYYFMNFDINENQKNLLLKLIHSSLNIEWEENVFYEKLIQSKVFKIDYAKSCVIKFAREYFEKYNSPVFVDYFAAKVWELYQMMEEKSVIIISGPSNSGKTMIVDSLSFINQKLINLEKLPKLKSIEQIQKEKVFIGSSSWEKISGYYAQNHWHYGVIESAINHLFSQKQQQTHKILVLDGELTNNFVNLIDQSLIKPNLLLFSYGNSMPIGDEFHIFVETNNLSNITPSLLSRVGILSLDSLQLENNYISNNLSATLKYPEIPLNMILMDSNYNGFEKEMIKKTISENLPKIIEISSNFKSLISLTENIGKIANDIINFTLLSMKLNQINVSNTNDIRISLVISSVSVLLSYFEPNIFNEFEKQITNEFGITLPSDWSGLQIPDELWDYYPKPTLSLMRYYKSKIIPINFESISKTPFKKFSNQFYFPEDYIVYTPQNLRQYNLIKTMIENKQNVILSGPISSGKTSLMRAVLKDSHQIDPVFVNISKFTTTNDLLTFFVKMTNLVSKHKKLEQTNKYQIVLVFENVEKENYQIVELLRMMLENKEMLDFAKISQKYFPKYHLSKFNYVICSRDFSQSSPRFLSNFVLIRIDEPSTMTKNVICKKQLLNSGVNSNLALFTSRILQNLNLSLTKMQSILIPLCNIPERSGKTNQTKFEYCKMFFSMLFIEQFCFVEDVYSSFFDKTEILFDEYELARAYQQIQIDPAHYDYSIDNTKMDVKQLDTITIDLLLKEKCQIELNEKSSSNYAMISHSLKKIGKPIIVKADDSRETLAFVKMMLPIKTTLVDFIFDKSDVKKQLKEICNRSVFNEQLHYIVASIHENEEELYDLLTSVFIYYDFPIIFNEIEIEKMCQKMANEENLTIDLRMKSINEIKTDLSKNTRLIIITNEIFGFMNDCHYDKILTQPPTLKMFCNQYLQGPLKILGNIISTIMESITDIIPYNNSTLEKELIKIFSQKVDYETKENERQIDRIQKANEFLDTINSVYKKSSDYIEDLKIQKSQFEQQLIEMKKIIEESNENISIKKGQLGETLKNKNLKILEQVDLLEEAEFNKNNFKAVLDLKKEDLPKLRESCISSDPNVRVIIETVFSLLGVRAIEDDFIEKMNSLNYEDLNLNQFQLFSLKIKENPLMDKTLNGQLQAVFKFLTNAMKITESSIKKQEIQKTLRYRQKSAENFNILAQKEQRMLKDEQNGVDVTAEMVQNVANGIQHIKKQLAKEEEKRRIIEQITKDISILKMKWDDKYEIYQKRSTTIPCDELLYSFYLIYGGLITSRSSKGDILDAVMDAITAKNYESSYSQQLDCIEDAFLYPEDISFEDFIPSSLRIDISHILKSPITPLVIDPDHLAIDAIAKAKKATVVSVYDPDFDEKIKESKFLIVLEISSFDSKIEKLILSTNKLILVSSCRNPKEIDKKLTKECLLIDCSESTLDSVKNNVSKVILSKFDSDIIPKLIHNQSAEKSLNDDIDRFMDELIDTLAYFQDNLNQTSRYDLSADKENLTKMFAAKDYLIQTMTNTPNFGLVQKEYSQMQQSFGPVLEAAEKMWIVLSRKVSLLSKNYCFNFDYFIKLLDSTLEKSVSAAKTIQEAKKKVINSVIRWVSSSLSCPDFYFFLFTSSFLLKHGNSNDYEAILDHMSEILHDKIGNLQIDYSASHAIENLKYGPVETVFKLIESYVSDVIGVDYLTYIVNYSTDLVLNQMNKLPTIIFTTNKKYDMINNAVDYALARGLSDQFSFISLNLTNLEKSEKFYEEVSQTQKTLFISYSSESPEITLFVYKCILKHLDGKCHSQFKPIFIVSDSISLPPVILSKSRKIMYQDLPSPRFSVSNIIERISTLFEGIEESRNIRRILFIICIIFAQIDVLNFTRPFEICDTNCNIGDVKTVFQMIYHLFSTNEIPMRNIRDLFDEVIFSSKSEKDFSRQRISSLLGMMLSLESFDDTFTFVDPQAMDAQFWTIPKDSSIHTMLQNTLSKFPILPSLTISGMKTEKTSVILQTRLSHYVSKPFIKYNELTKEDDERNIKNINQFFEILPTKIDIKENLVESEIFKNFWLSEAKKFNEFIDLIHKTASNYENEIFKEITPEIWHQNKYNSRIRHFARQLNDIKKQIERGFANDFEILDAGLILDMNSYLLSIVMDASISKRQNLDSLDIIFSTQDNLPGSKFLENLYIMNGTLEMNELINSDAVLTKIPKLSLRVVNKDEITGRTFKIPIYDCFGGKVVYKAILPSQRAEREIVINNVSIYCTVDENMK</sequence>
<evidence type="ECO:0000256" key="1">
    <source>
        <dbReference type="SAM" id="Coils"/>
    </source>
</evidence>
<dbReference type="EMBL" id="DS114096">
    <property type="protein sequence ID" value="EAX90579.1"/>
    <property type="molecule type" value="Genomic_DNA"/>
</dbReference>
<dbReference type="InterPro" id="IPR042222">
    <property type="entry name" value="Dynein_2_N"/>
</dbReference>
<dbReference type="InterPro" id="IPR035699">
    <property type="entry name" value="AAA_6"/>
</dbReference>
<dbReference type="InterPro" id="IPR042228">
    <property type="entry name" value="Dynein_linker_3"/>
</dbReference>
<dbReference type="FunFam" id="3.20.180.20:FF:000006">
    <property type="entry name" value="Dynein heavy chain family protein"/>
    <property type="match status" value="1"/>
</dbReference>
<dbReference type="Gene3D" id="1.20.140.100">
    <property type="entry name" value="Dynein heavy chain, N-terminal domain 2"/>
    <property type="match status" value="1"/>
</dbReference>
<dbReference type="SMR" id="A2FWX8"/>
<dbReference type="Pfam" id="PF08393">
    <property type="entry name" value="DHC_N2"/>
    <property type="match status" value="1"/>
</dbReference>
<evidence type="ECO:0000259" key="3">
    <source>
        <dbReference type="Pfam" id="PF08393"/>
    </source>
</evidence>
<dbReference type="FunFam" id="3.40.50.300:FF:006134">
    <property type="entry name" value="Dynein heavy chain family protein"/>
    <property type="match status" value="1"/>
</dbReference>
<dbReference type="Gene3D" id="3.40.50.300">
    <property type="entry name" value="P-loop containing nucleotide triphosphate hydrolases"/>
    <property type="match status" value="3"/>
</dbReference>
<evidence type="ECO:0000256" key="2">
    <source>
        <dbReference type="SAM" id="MobiDB-lite"/>
    </source>
</evidence>
<feature type="coiled-coil region" evidence="1">
    <location>
        <begin position="2599"/>
        <end position="2626"/>
    </location>
</feature>
<protein>
    <recommendedName>
        <fullName evidence="7">Dynein heavy chain family protein</fullName>
    </recommendedName>
</protein>
<evidence type="ECO:0000259" key="4">
    <source>
        <dbReference type="Pfam" id="PF12774"/>
    </source>
</evidence>
<feature type="domain" description="Dynein heavy chain linker" evidence="3">
    <location>
        <begin position="803"/>
        <end position="1216"/>
    </location>
</feature>
<evidence type="ECO:0000313" key="6">
    <source>
        <dbReference type="Proteomes" id="UP000001542"/>
    </source>
</evidence>
<dbReference type="RefSeq" id="XP_001303509.1">
    <property type="nucleotide sequence ID" value="XM_001303508.1"/>
</dbReference>
<dbReference type="VEuPathDB" id="TrichDB:TVAGG3_0033790"/>
<dbReference type="Gene3D" id="3.20.180.20">
    <property type="entry name" value="Dynein heavy chain, N-terminal domain 2"/>
    <property type="match status" value="1"/>
</dbReference>
<organism evidence="5 6">
    <name type="scientific">Trichomonas vaginalis (strain ATCC PRA-98 / G3)</name>
    <dbReference type="NCBI Taxonomy" id="412133"/>
    <lineage>
        <taxon>Eukaryota</taxon>
        <taxon>Metamonada</taxon>
        <taxon>Parabasalia</taxon>
        <taxon>Trichomonadida</taxon>
        <taxon>Trichomonadidae</taxon>
        <taxon>Trichomonas</taxon>
    </lineage>
</organism>
<dbReference type="eggNOG" id="KOG3595">
    <property type="taxonomic scope" value="Eukaryota"/>
</dbReference>
<dbReference type="VEuPathDB" id="TrichDB:TVAG_221220"/>
<dbReference type="InParanoid" id="A2FWX8"/>
<feature type="region of interest" description="Disordered" evidence="2">
    <location>
        <begin position="1"/>
        <end position="40"/>
    </location>
</feature>
<evidence type="ECO:0008006" key="7">
    <source>
        <dbReference type="Google" id="ProtNLM"/>
    </source>
</evidence>
<dbReference type="FunFam" id="1.20.140.100:FF:000008">
    <property type="entry name" value="Dynein heavy chain domain 1"/>
    <property type="match status" value="1"/>
</dbReference>
<dbReference type="STRING" id="5722.A2FWX8"/>
<feature type="domain" description="Dynein heavy chain hydrolytic ATP-binding dynein motor region" evidence="4">
    <location>
        <begin position="1403"/>
        <end position="1553"/>
    </location>
</feature>
<reference evidence="5" key="2">
    <citation type="journal article" date="2007" name="Science">
        <title>Draft genome sequence of the sexually transmitted pathogen Trichomonas vaginalis.</title>
        <authorList>
            <person name="Carlton J.M."/>
            <person name="Hirt R.P."/>
            <person name="Silva J.C."/>
            <person name="Delcher A.L."/>
            <person name="Schatz M."/>
            <person name="Zhao Q."/>
            <person name="Wortman J.R."/>
            <person name="Bidwell S.L."/>
            <person name="Alsmark U.C.M."/>
            <person name="Besteiro S."/>
            <person name="Sicheritz-Ponten T."/>
            <person name="Noel C.J."/>
            <person name="Dacks J.B."/>
            <person name="Foster P.G."/>
            <person name="Simillion C."/>
            <person name="Van de Peer Y."/>
            <person name="Miranda-Saavedra D."/>
            <person name="Barton G.J."/>
            <person name="Westrop G.D."/>
            <person name="Mueller S."/>
            <person name="Dessi D."/>
            <person name="Fiori P.L."/>
            <person name="Ren Q."/>
            <person name="Paulsen I."/>
            <person name="Zhang H."/>
            <person name="Bastida-Corcuera F.D."/>
            <person name="Simoes-Barbosa A."/>
            <person name="Brown M.T."/>
            <person name="Hayes R.D."/>
            <person name="Mukherjee M."/>
            <person name="Okumura C.Y."/>
            <person name="Schneider R."/>
            <person name="Smith A.J."/>
            <person name="Vanacova S."/>
            <person name="Villalvazo M."/>
            <person name="Haas B.J."/>
            <person name="Pertea M."/>
            <person name="Feldblyum T.V."/>
            <person name="Utterback T.R."/>
            <person name="Shu C.L."/>
            <person name="Osoegawa K."/>
            <person name="de Jong P.J."/>
            <person name="Hrdy I."/>
            <person name="Horvathova L."/>
            <person name="Zubacova Z."/>
            <person name="Dolezal P."/>
            <person name="Malik S.B."/>
            <person name="Logsdon J.M. Jr."/>
            <person name="Henze K."/>
            <person name="Gupta A."/>
            <person name="Wang C.C."/>
            <person name="Dunne R.L."/>
            <person name="Upcroft J.A."/>
            <person name="Upcroft P."/>
            <person name="White O."/>
            <person name="Salzberg S.L."/>
            <person name="Tang P."/>
            <person name="Chiu C.-H."/>
            <person name="Lee Y.-S."/>
            <person name="Embley T.M."/>
            <person name="Coombs G.H."/>
            <person name="Mottram J.C."/>
            <person name="Tachezy J."/>
            <person name="Fraser-Liggett C.M."/>
            <person name="Johnson P.J."/>
        </authorList>
    </citation>
    <scope>NUCLEOTIDE SEQUENCE [LARGE SCALE GENOMIC DNA]</scope>
    <source>
        <strain evidence="5">G3</strain>
    </source>
</reference>
<feature type="compositionally biased region" description="Basic and acidic residues" evidence="2">
    <location>
        <begin position="1"/>
        <end position="11"/>
    </location>
</feature>
<dbReference type="GO" id="GO:0051959">
    <property type="term" value="F:dynein light intermediate chain binding"/>
    <property type="evidence" value="ECO:0000318"/>
    <property type="project" value="GO_Central"/>
</dbReference>
<feature type="coiled-coil region" evidence="1">
    <location>
        <begin position="2807"/>
        <end position="2834"/>
    </location>
</feature>
<dbReference type="KEGG" id="tva:4748265"/>
<dbReference type="SUPFAM" id="SSF52540">
    <property type="entry name" value="P-loop containing nucleoside triphosphate hydrolases"/>
    <property type="match status" value="2"/>
</dbReference>
<proteinExistence type="predicted"/>
<dbReference type="GO" id="GO:0060294">
    <property type="term" value="P:cilium movement involved in cell motility"/>
    <property type="evidence" value="ECO:0000318"/>
    <property type="project" value="GO_Central"/>
</dbReference>
<dbReference type="PANTHER" id="PTHR10676">
    <property type="entry name" value="DYNEIN HEAVY CHAIN FAMILY PROTEIN"/>
    <property type="match status" value="1"/>
</dbReference>
<gene>
    <name evidence="5" type="ORF">TVAG_221220</name>
</gene>
<dbReference type="InterPro" id="IPR013602">
    <property type="entry name" value="Dynein_heavy_linker"/>
</dbReference>
<dbReference type="GO" id="GO:0045505">
    <property type="term" value="F:dynein intermediate chain binding"/>
    <property type="evidence" value="ECO:0000318"/>
    <property type="project" value="GO_Central"/>
</dbReference>
<dbReference type="InterPro" id="IPR027417">
    <property type="entry name" value="P-loop_NTPase"/>
</dbReference>
<keyword evidence="6" id="KW-1185">Reference proteome</keyword>
<dbReference type="Proteomes" id="UP000001542">
    <property type="component" value="Unassembled WGS sequence"/>
</dbReference>
<feature type="compositionally biased region" description="Polar residues" evidence="2">
    <location>
        <begin position="17"/>
        <end position="30"/>
    </location>
</feature>